<sequence length="776" mass="80501">MTTLRLALSELKRMSRGTLPKLALIAVTCVPLLYGALYLYANWDPQGNLDKVTAAVVNLDEGAEQDGERTRVGDDVVEELEDDGTFSWAHLDSKTEAEQAVATGQYAFALILPEDFSAALVSPGDFEDAEQANIELLTNDANNFMVSNFAKTLATTVRTSVAEEVGTETASAMIAGFVDIHDSMGEAADGAGQLYDGTLRLGDGVVTLTDGTTKLVDGSTELNSGTKTLKDGTAELSGGLGKLVDGQTQLRDGSAELATGTAQLADGSKELSDGLHTLKTKTQALPGSVSKLDKGAASAKKAADQLAAGSQQVADGNQQLASTADDAIAVIDQLQANTKTQLDSVKADTQQRLDQLVSSGALTQKQADSIQSTVSQSVENSTLSNALDNKVTQVNTELSTLQTQLHTLADGSAQVAEGNQQLATDLGTLADGTKALDNAMPALVKGIDSAAQGSAKLASGAAEANTGAKTLAKGQQAALNGATDAADGASQLDHGAGTLLAGTGSLHDGLVQLSDGVGELSDGTHDLQEGSDELATGLKDGTGKVPNPDKSTSERLADVMGNPVAVSNSKQAEAQAYGGGLAPFFMTLATFIGVLILTQVMRPMTKRALASNGSNWKISIGGWLPFAAIAVLQTSLLYAVVRFGLGLHAAHPWLIWALLACSALCFSALIQGCFALLGTAGKFVVLVLMVLQLVTSGGTFPWETLPDSLHLLHRILPMSNVVIGMRHLMYGADLGVLPSVAGSLLLYTAIGLALSMLAVRKNKTWSLKTLQPELKE</sequence>
<dbReference type="NCBIfam" id="TIGR03061">
    <property type="entry name" value="pip_yhgE_Nterm"/>
    <property type="match status" value="1"/>
</dbReference>
<feature type="transmembrane region" description="Helical" evidence="6">
    <location>
        <begin position="736"/>
        <end position="759"/>
    </location>
</feature>
<comment type="caution">
    <text evidence="8">The sequence shown here is derived from an EMBL/GenBank/DDBJ whole genome shotgun (WGS) entry which is preliminary data.</text>
</comment>
<dbReference type="InterPro" id="IPR023908">
    <property type="entry name" value="xxxLxxG_rpt"/>
</dbReference>
<feature type="transmembrane region" description="Helical" evidence="6">
    <location>
        <begin position="683"/>
        <end position="702"/>
    </location>
</feature>
<dbReference type="InterPro" id="IPR011049">
    <property type="entry name" value="Serralysin-like_metalloprot_C"/>
</dbReference>
<evidence type="ECO:0000256" key="1">
    <source>
        <dbReference type="ARBA" id="ARBA00004141"/>
    </source>
</evidence>
<evidence type="ECO:0000256" key="5">
    <source>
        <dbReference type="SAM" id="MobiDB-lite"/>
    </source>
</evidence>
<reference evidence="8 9" key="1">
    <citation type="journal article" date="2017" name="Elife">
        <title>Extensive horizontal gene transfer in cheese-associated bacteria.</title>
        <authorList>
            <person name="Bonham K.S."/>
            <person name="Wolfe B.E."/>
            <person name="Dutton R.J."/>
        </authorList>
    </citation>
    <scope>NUCLEOTIDE SEQUENCE [LARGE SCALE GENOMIC DNA]</scope>
    <source>
        <strain evidence="8 9">JB182</strain>
    </source>
</reference>
<comment type="subcellular location">
    <subcellularLocation>
        <location evidence="1">Membrane</location>
        <topology evidence="1">Multi-pass membrane protein</topology>
    </subcellularLocation>
</comment>
<feature type="transmembrane region" description="Helical" evidence="6">
    <location>
        <begin position="576"/>
        <end position="597"/>
    </location>
</feature>
<dbReference type="GO" id="GO:0016020">
    <property type="term" value="C:membrane"/>
    <property type="evidence" value="ECO:0007669"/>
    <property type="project" value="UniProtKB-SubCell"/>
</dbReference>
<feature type="transmembrane region" description="Helical" evidence="6">
    <location>
        <begin position="653"/>
        <end position="676"/>
    </location>
</feature>
<feature type="domain" description="ABC-2 type transporter transmembrane" evidence="7">
    <location>
        <begin position="24"/>
        <end position="160"/>
    </location>
</feature>
<name>A0A2N7RZS1_9MICC</name>
<dbReference type="NCBIfam" id="TIGR03062">
    <property type="entry name" value="pip_yhgE_Cterm"/>
    <property type="match status" value="1"/>
</dbReference>
<dbReference type="EMBL" id="PNQX01000002">
    <property type="protein sequence ID" value="PMQ19377.1"/>
    <property type="molecule type" value="Genomic_DNA"/>
</dbReference>
<evidence type="ECO:0000256" key="4">
    <source>
        <dbReference type="ARBA" id="ARBA00023136"/>
    </source>
</evidence>
<dbReference type="NCBIfam" id="TIGR03057">
    <property type="entry name" value="xxxLxxG_by_4"/>
    <property type="match status" value="4"/>
</dbReference>
<evidence type="ECO:0000313" key="9">
    <source>
        <dbReference type="Proteomes" id="UP000235739"/>
    </source>
</evidence>
<feature type="transmembrane region" description="Helical" evidence="6">
    <location>
        <begin position="618"/>
        <end position="641"/>
    </location>
</feature>
<feature type="region of interest" description="Disordered" evidence="5">
    <location>
        <begin position="517"/>
        <end position="553"/>
    </location>
</feature>
<dbReference type="RefSeq" id="WP_102598584.1">
    <property type="nucleotide sequence ID" value="NZ_PNQX01000002.1"/>
</dbReference>
<keyword evidence="4 6" id="KW-0472">Membrane</keyword>
<evidence type="ECO:0000256" key="3">
    <source>
        <dbReference type="ARBA" id="ARBA00022989"/>
    </source>
</evidence>
<dbReference type="PANTHER" id="PTHR43077">
    <property type="entry name" value="TRANSPORT PERMEASE YVFS-RELATED"/>
    <property type="match status" value="1"/>
</dbReference>
<protein>
    <submittedName>
        <fullName evidence="8">ABC transporter</fullName>
    </submittedName>
</protein>
<feature type="transmembrane region" description="Helical" evidence="6">
    <location>
        <begin position="21"/>
        <end position="41"/>
    </location>
</feature>
<evidence type="ECO:0000313" key="8">
    <source>
        <dbReference type="EMBL" id="PMQ19377.1"/>
    </source>
</evidence>
<evidence type="ECO:0000259" key="7">
    <source>
        <dbReference type="Pfam" id="PF12698"/>
    </source>
</evidence>
<dbReference type="Gene3D" id="3.40.1710.10">
    <property type="entry name" value="abc type-2 transporter like domain"/>
    <property type="match status" value="1"/>
</dbReference>
<keyword evidence="2 6" id="KW-0812">Transmembrane</keyword>
<dbReference type="InterPro" id="IPR013525">
    <property type="entry name" value="ABC2_TM"/>
</dbReference>
<dbReference type="InterPro" id="IPR017500">
    <property type="entry name" value="Phage_infect_YhgE_N"/>
</dbReference>
<dbReference type="SUPFAM" id="SSF101967">
    <property type="entry name" value="Adhesin YadA, collagen-binding domain"/>
    <property type="match status" value="1"/>
</dbReference>
<gene>
    <name evidence="8" type="ORF">CIK84_11830</name>
</gene>
<dbReference type="Proteomes" id="UP000235739">
    <property type="component" value="Unassembled WGS sequence"/>
</dbReference>
<feature type="domain" description="ABC-2 type transporter transmembrane" evidence="7">
    <location>
        <begin position="568"/>
        <end position="756"/>
    </location>
</feature>
<proteinExistence type="predicted"/>
<dbReference type="GO" id="GO:0140359">
    <property type="term" value="F:ABC-type transporter activity"/>
    <property type="evidence" value="ECO:0007669"/>
    <property type="project" value="InterPro"/>
</dbReference>
<organism evidence="8 9">
    <name type="scientific">Glutamicibacter arilaitensis</name>
    <dbReference type="NCBI Taxonomy" id="256701"/>
    <lineage>
        <taxon>Bacteria</taxon>
        <taxon>Bacillati</taxon>
        <taxon>Actinomycetota</taxon>
        <taxon>Actinomycetes</taxon>
        <taxon>Micrococcales</taxon>
        <taxon>Micrococcaceae</taxon>
        <taxon>Glutamicibacter</taxon>
    </lineage>
</organism>
<evidence type="ECO:0000256" key="6">
    <source>
        <dbReference type="SAM" id="Phobius"/>
    </source>
</evidence>
<evidence type="ECO:0000256" key="2">
    <source>
        <dbReference type="ARBA" id="ARBA00022692"/>
    </source>
</evidence>
<accession>A0A2N7RZS1</accession>
<dbReference type="Pfam" id="PF12698">
    <property type="entry name" value="ABC2_membrane_3"/>
    <property type="match status" value="2"/>
</dbReference>
<dbReference type="InterPro" id="IPR051328">
    <property type="entry name" value="T7SS_ABC-Transporter"/>
</dbReference>
<dbReference type="AlphaFoldDB" id="A0A2N7RZS1"/>
<keyword evidence="3 6" id="KW-1133">Transmembrane helix</keyword>
<dbReference type="PANTHER" id="PTHR43077:SF5">
    <property type="entry name" value="PHAGE INFECTION PROTEIN"/>
    <property type="match status" value="1"/>
</dbReference>
<dbReference type="InterPro" id="IPR017501">
    <property type="entry name" value="Phage_infect_YhgE_C"/>
</dbReference>